<feature type="transmembrane region" description="Helical" evidence="1">
    <location>
        <begin position="157"/>
        <end position="177"/>
    </location>
</feature>
<feature type="transmembrane region" description="Helical" evidence="1">
    <location>
        <begin position="403"/>
        <end position="421"/>
    </location>
</feature>
<sequence>MSAPLLRLLDRIETLGNRLPPPAWLFVWLCGMVAVASWLLALTGWSVTWPDGSRTVSAVNLISADGLRRVLTESVTNFTGFAPVGSVLVAMLGLGLAERSGLLGAALAALVRASRGHGLPTLVAFAGVLSSIAMDAGYVVVIPLAGLLFQRAGLPPLAGIACAFAAVSGGFSANLLIGPVDALLAGIATEAVRTLHPEAEVAVTANYYFMAVSVFVVTALVTLVNRWLILPRFADGARPDHGSDASDDSDRLHPRAGLAVLAWTVLVTGFVLAALLPADGFLRGDDGSVAKSPLIQGVVVLVALYAGIAGLLYGRVSGRWTRSSDAISALEETLRTLAGYLVLMFFAAQFIAWFQWSQIGQLVAISGAAGLRELALAPVTLLLLFVLFTVGLDLLIGSASAKWALMAPVFIPMFLLAGIPAEATLAAYRVGDSVANIITPLMPYFAMVVAFAQRFEPKAGIGTLMALMLPYSLVLLLGWGGLLALWLVLGWPLGPG</sequence>
<dbReference type="PANTHER" id="PTHR30282:SF0">
    <property type="entry name" value="P-AMINOBENZOYL-GLUTAMATE TRANSPORT PROTEIN"/>
    <property type="match status" value="1"/>
</dbReference>
<organism evidence="2 3">
    <name type="scientific">Amnimonas aquatica</name>
    <dbReference type="NCBI Taxonomy" id="2094561"/>
    <lineage>
        <taxon>Bacteria</taxon>
        <taxon>Pseudomonadati</taxon>
        <taxon>Pseudomonadota</taxon>
        <taxon>Gammaproteobacteria</taxon>
        <taxon>Moraxellales</taxon>
        <taxon>Moraxellaceae</taxon>
        <taxon>Amnimonas</taxon>
    </lineage>
</organism>
<dbReference type="Pfam" id="PF03806">
    <property type="entry name" value="ABG_transport"/>
    <property type="match status" value="1"/>
</dbReference>
<keyword evidence="1" id="KW-0812">Transmembrane</keyword>
<feature type="transmembrane region" description="Helical" evidence="1">
    <location>
        <begin position="337"/>
        <end position="356"/>
    </location>
</feature>
<dbReference type="GO" id="GO:1902604">
    <property type="term" value="P:p-aminobenzoyl-glutamate transmembrane transport"/>
    <property type="evidence" value="ECO:0007669"/>
    <property type="project" value="InterPro"/>
</dbReference>
<dbReference type="OrthoDB" id="3314392at2"/>
<dbReference type="GO" id="GO:0015558">
    <property type="term" value="F:secondary active p-aminobenzoyl-glutamate transmembrane transporter activity"/>
    <property type="evidence" value="ECO:0007669"/>
    <property type="project" value="InterPro"/>
</dbReference>
<feature type="transmembrane region" description="Helical" evidence="1">
    <location>
        <begin position="207"/>
        <end position="228"/>
    </location>
</feature>
<dbReference type="AlphaFoldDB" id="A0A2P6ASM8"/>
<feature type="transmembrane region" description="Helical" evidence="1">
    <location>
        <begin position="256"/>
        <end position="275"/>
    </location>
</feature>
<keyword evidence="1" id="KW-1133">Transmembrane helix</keyword>
<comment type="caution">
    <text evidence="2">The sequence shown here is derived from an EMBL/GenBank/DDBJ whole genome shotgun (WGS) entry which is preliminary data.</text>
</comment>
<feature type="transmembrane region" description="Helical" evidence="1">
    <location>
        <begin position="78"/>
        <end position="97"/>
    </location>
</feature>
<dbReference type="InterPro" id="IPR004697">
    <property type="entry name" value="AbgT"/>
</dbReference>
<dbReference type="EMBL" id="PTQZ01000112">
    <property type="protein sequence ID" value="PQA42760.1"/>
    <property type="molecule type" value="Genomic_DNA"/>
</dbReference>
<evidence type="ECO:0000256" key="1">
    <source>
        <dbReference type="SAM" id="Phobius"/>
    </source>
</evidence>
<feature type="transmembrane region" description="Helical" evidence="1">
    <location>
        <begin position="464"/>
        <end position="489"/>
    </location>
</feature>
<gene>
    <name evidence="2" type="ORF">C5O18_05720</name>
</gene>
<accession>A0A2P6ASM8</accession>
<feature type="transmembrane region" description="Helical" evidence="1">
    <location>
        <begin position="433"/>
        <end position="452"/>
    </location>
</feature>
<reference evidence="3" key="1">
    <citation type="submission" date="2018-02" db="EMBL/GenBank/DDBJ databases">
        <title>Genome sequencing of Solimonas sp. HR-BB.</title>
        <authorList>
            <person name="Lee Y."/>
            <person name="Jeon C.O."/>
        </authorList>
    </citation>
    <scope>NUCLEOTIDE SEQUENCE [LARGE SCALE GENOMIC DNA]</scope>
    <source>
        <strain evidence="3">HR-E</strain>
    </source>
</reference>
<feature type="transmembrane region" description="Helical" evidence="1">
    <location>
        <begin position="23"/>
        <end position="45"/>
    </location>
</feature>
<evidence type="ECO:0000313" key="2">
    <source>
        <dbReference type="EMBL" id="PQA42760.1"/>
    </source>
</evidence>
<keyword evidence="1" id="KW-0472">Membrane</keyword>
<dbReference type="Proteomes" id="UP000243900">
    <property type="component" value="Unassembled WGS sequence"/>
</dbReference>
<keyword evidence="3" id="KW-1185">Reference proteome</keyword>
<name>A0A2P6ASM8_9GAMM</name>
<dbReference type="PANTHER" id="PTHR30282">
    <property type="entry name" value="P-AMINOBENZOYL GLUTAMATE TRANSPORTER"/>
    <property type="match status" value="1"/>
</dbReference>
<proteinExistence type="predicted"/>
<dbReference type="RefSeq" id="WP_105192262.1">
    <property type="nucleotide sequence ID" value="NZ_PTQZ01000112.1"/>
</dbReference>
<protein>
    <submittedName>
        <fullName evidence="2">Aminobenzoyl-glutamate transporter</fullName>
    </submittedName>
</protein>
<evidence type="ECO:0000313" key="3">
    <source>
        <dbReference type="Proteomes" id="UP000243900"/>
    </source>
</evidence>
<feature type="transmembrane region" description="Helical" evidence="1">
    <location>
        <begin position="295"/>
        <end position="316"/>
    </location>
</feature>
<feature type="transmembrane region" description="Helical" evidence="1">
    <location>
        <begin position="122"/>
        <end position="145"/>
    </location>
</feature>
<feature type="transmembrane region" description="Helical" evidence="1">
    <location>
        <begin position="376"/>
        <end position="396"/>
    </location>
</feature>